<evidence type="ECO:0000313" key="3">
    <source>
        <dbReference type="EMBL" id="HIS76232.1"/>
    </source>
</evidence>
<accession>A0A9D1FM75</accession>
<evidence type="ECO:0000313" key="4">
    <source>
        <dbReference type="Proteomes" id="UP000824002"/>
    </source>
</evidence>
<dbReference type="Proteomes" id="UP000824002">
    <property type="component" value="Unassembled WGS sequence"/>
</dbReference>
<dbReference type="GO" id="GO:0005975">
    <property type="term" value="P:carbohydrate metabolic process"/>
    <property type="evidence" value="ECO:0007669"/>
    <property type="project" value="InterPro"/>
</dbReference>
<dbReference type="InterPro" id="IPR012939">
    <property type="entry name" value="Glyco_hydro_92"/>
</dbReference>
<dbReference type="Gene3D" id="2.70.98.10">
    <property type="match status" value="1"/>
</dbReference>
<dbReference type="PANTHER" id="PTHR12143:SF39">
    <property type="entry name" value="SECRETED PROTEIN"/>
    <property type="match status" value="1"/>
</dbReference>
<dbReference type="Gene3D" id="3.30.2080.10">
    <property type="entry name" value="GH92 mannosidase domain"/>
    <property type="match status" value="1"/>
</dbReference>
<protein>
    <submittedName>
        <fullName evidence="3">GH92 family glycosyl hydrolase</fullName>
        <ecNumber evidence="3">3.2.1.-</ecNumber>
    </submittedName>
</protein>
<evidence type="ECO:0000259" key="1">
    <source>
        <dbReference type="Pfam" id="PF07971"/>
    </source>
</evidence>
<dbReference type="InterPro" id="IPR050883">
    <property type="entry name" value="PNGase"/>
</dbReference>
<dbReference type="Gene3D" id="1.20.1610.10">
    <property type="entry name" value="alpha-1,2-mannosidases domains"/>
    <property type="match status" value="1"/>
</dbReference>
<dbReference type="GO" id="GO:0006516">
    <property type="term" value="P:glycoprotein catabolic process"/>
    <property type="evidence" value="ECO:0007669"/>
    <property type="project" value="TreeGrafter"/>
</dbReference>
<dbReference type="EMBL" id="DVJP01000037">
    <property type="protein sequence ID" value="HIS76232.1"/>
    <property type="molecule type" value="Genomic_DNA"/>
</dbReference>
<feature type="domain" description="Glycosyl hydrolase family 92" evidence="1">
    <location>
        <begin position="273"/>
        <end position="727"/>
    </location>
</feature>
<dbReference type="AlphaFoldDB" id="A0A9D1FM75"/>
<sequence>MKLNQYVNTIVGAVADIPDRYTGTVPAGGGKTYPGAAAPWGAVQFSPDTVTGGDNGPGYSYHNTEIEGFSINHLSGIGWYGDLGNFQVMPVVGDVPFHSGLNAHCRYQPGISGRESEFRHETEITKAGHYAVTLDRYNIRVETTASTHCGIMRMTFPQTDKARVLIDLSRRIGGYSEWQEIRVVDDETIEGSIYCPYTAGGWGHGDGHVTYTLHFYAKFSRPFEKFGVWESGKDLGPKTEYRGETSGFYAEYATKEGEEILLKAGISYVSVQNAKENLETEAPHWDFDRYAAEIQAAWDAQLSAVQAEGPEKDMQKFYTCLYHAFLDPRIYTDCNGEFLAPDGSVQKTDDFLCRTVFSGWDVYRSEFPLLTLIQPEAVNDMICSLLQSAEHSRGPFPRWEIFGIETGCMVGDPGAIITADAYCKGIRNYDAQKAWEICRDTAYGKYPNRSGRDQMLQYGYIPGDISTTLENTFADWCISRFAEAAGHKEDAEKLAKQSLNYRNVFDPETRWMRRKDADGNWMETSGLYDERGCVESNIFQQSWFVPHDIPKLIELMGGAEEFCERLEKFLSEADFSALWNDNYNHSNEPCHTVAHLFNYAGKPWRTQYWVRRIQNEAYHEGPFGYCGNEDVGQMSAWFVLTALGFHSTTAASNRFDLNTPYFQKQTVKLDPKYHSCAVAGTLTIETDWDPADNWYIRGVTLNGKAIDRPFITYEELTAGGVLRYELAAEPCMEWGK</sequence>
<feature type="domain" description="Glycosyl hydrolase family 92 N-terminal" evidence="2">
    <location>
        <begin position="16"/>
        <end position="267"/>
    </location>
</feature>
<dbReference type="PANTHER" id="PTHR12143">
    <property type="entry name" value="PEPTIDE N-GLYCANASE PNGASE -RELATED"/>
    <property type="match status" value="1"/>
</dbReference>
<dbReference type="NCBIfam" id="TIGR01180">
    <property type="entry name" value="aman2_put"/>
    <property type="match status" value="1"/>
</dbReference>
<comment type="caution">
    <text evidence="3">The sequence shown here is derived from an EMBL/GenBank/DDBJ whole genome shotgun (WGS) entry which is preliminary data.</text>
</comment>
<gene>
    <name evidence="3" type="ORF">IAB51_05400</name>
</gene>
<dbReference type="Gene3D" id="1.20.1050.60">
    <property type="entry name" value="alpha-1,2-mannosidase"/>
    <property type="match status" value="1"/>
</dbReference>
<dbReference type="SUPFAM" id="SSF48208">
    <property type="entry name" value="Six-hairpin glycosidases"/>
    <property type="match status" value="1"/>
</dbReference>
<organism evidence="3 4">
    <name type="scientific">Candidatus Merdivicinus excrementipullorum</name>
    <dbReference type="NCBI Taxonomy" id="2840867"/>
    <lineage>
        <taxon>Bacteria</taxon>
        <taxon>Bacillati</taxon>
        <taxon>Bacillota</taxon>
        <taxon>Clostridia</taxon>
        <taxon>Eubacteriales</taxon>
        <taxon>Oscillospiraceae</taxon>
        <taxon>Oscillospiraceae incertae sedis</taxon>
        <taxon>Candidatus Merdivicinus</taxon>
    </lineage>
</organism>
<reference evidence="3" key="2">
    <citation type="journal article" date="2021" name="PeerJ">
        <title>Extensive microbial diversity within the chicken gut microbiome revealed by metagenomics and culture.</title>
        <authorList>
            <person name="Gilroy R."/>
            <person name="Ravi A."/>
            <person name="Getino M."/>
            <person name="Pursley I."/>
            <person name="Horton D.L."/>
            <person name="Alikhan N.F."/>
            <person name="Baker D."/>
            <person name="Gharbi K."/>
            <person name="Hall N."/>
            <person name="Watson M."/>
            <person name="Adriaenssens E.M."/>
            <person name="Foster-Nyarko E."/>
            <person name="Jarju S."/>
            <person name="Secka A."/>
            <person name="Antonio M."/>
            <person name="Oren A."/>
            <person name="Chaudhuri R.R."/>
            <person name="La Ragione R."/>
            <person name="Hildebrand F."/>
            <person name="Pallen M.J."/>
        </authorList>
    </citation>
    <scope>NUCLEOTIDE SEQUENCE</scope>
    <source>
        <strain evidence="3">CHK199-13235</strain>
    </source>
</reference>
<keyword evidence="3" id="KW-0378">Hydrolase</keyword>
<dbReference type="EC" id="3.2.1.-" evidence="3"/>
<evidence type="ECO:0000259" key="2">
    <source>
        <dbReference type="Pfam" id="PF17678"/>
    </source>
</evidence>
<proteinExistence type="predicted"/>
<dbReference type="Pfam" id="PF17678">
    <property type="entry name" value="Glyco_hydro_92N"/>
    <property type="match status" value="1"/>
</dbReference>
<dbReference type="InterPro" id="IPR041371">
    <property type="entry name" value="GH92_N"/>
</dbReference>
<dbReference type="InterPro" id="IPR014718">
    <property type="entry name" value="GH-type_carb-bd"/>
</dbReference>
<dbReference type="Pfam" id="PF07971">
    <property type="entry name" value="Glyco_hydro_92"/>
    <property type="match status" value="1"/>
</dbReference>
<dbReference type="GO" id="GO:0005829">
    <property type="term" value="C:cytosol"/>
    <property type="evidence" value="ECO:0007669"/>
    <property type="project" value="TreeGrafter"/>
</dbReference>
<dbReference type="GO" id="GO:0000224">
    <property type="term" value="F:peptide-N4-(N-acetyl-beta-glucosaminyl)asparagine amidase activity"/>
    <property type="evidence" value="ECO:0007669"/>
    <property type="project" value="TreeGrafter"/>
</dbReference>
<dbReference type="GO" id="GO:0030246">
    <property type="term" value="F:carbohydrate binding"/>
    <property type="evidence" value="ECO:0007669"/>
    <property type="project" value="InterPro"/>
</dbReference>
<dbReference type="InterPro" id="IPR005887">
    <property type="entry name" value="GH92_a_mannosidase_put"/>
</dbReference>
<dbReference type="GO" id="GO:0016798">
    <property type="term" value="F:hydrolase activity, acting on glycosyl bonds"/>
    <property type="evidence" value="ECO:0007669"/>
    <property type="project" value="UniProtKB-KW"/>
</dbReference>
<keyword evidence="3" id="KW-0326">Glycosidase</keyword>
<reference evidence="3" key="1">
    <citation type="submission" date="2020-10" db="EMBL/GenBank/DDBJ databases">
        <authorList>
            <person name="Gilroy R."/>
        </authorList>
    </citation>
    <scope>NUCLEOTIDE SEQUENCE</scope>
    <source>
        <strain evidence="3">CHK199-13235</strain>
    </source>
</reference>
<name>A0A9D1FM75_9FIRM</name>
<dbReference type="InterPro" id="IPR008928">
    <property type="entry name" value="6-hairpin_glycosidase_sf"/>
</dbReference>